<reference evidence="1 2" key="1">
    <citation type="submission" date="2022-08" db="EMBL/GenBank/DDBJ databases">
        <title>Myroides zhujiangensis sp. nov., a novel bacterium isolated from sediment in the Pearl River Estuary.</title>
        <authorList>
            <person name="Cui L."/>
        </authorList>
    </citation>
    <scope>NUCLEOTIDE SEQUENCE [LARGE SCALE GENOMIC DNA]</scope>
    <source>
        <strain evidence="1 2">SCSIO 72103</strain>
    </source>
</reference>
<evidence type="ECO:0000313" key="1">
    <source>
        <dbReference type="EMBL" id="UUV21867.1"/>
    </source>
</evidence>
<proteinExistence type="predicted"/>
<dbReference type="EMBL" id="CP102382">
    <property type="protein sequence ID" value="UUV21867.1"/>
    <property type="molecule type" value="Genomic_DNA"/>
</dbReference>
<dbReference type="Gene3D" id="3.90.930.1">
    <property type="match status" value="1"/>
</dbReference>
<name>A0ABY5NU00_9FLAO</name>
<dbReference type="RefSeq" id="WP_257499787.1">
    <property type="nucleotide sequence ID" value="NZ_CP102382.1"/>
</dbReference>
<gene>
    <name evidence="1" type="ORF">NPX36_02100</name>
</gene>
<dbReference type="Proteomes" id="UP001317001">
    <property type="component" value="Chromosome"/>
</dbReference>
<accession>A0ABY5NU00</accession>
<keyword evidence="2" id="KW-1185">Reference proteome</keyword>
<sequence length="138" mass="16074">MKSGMLLFVVFFVSCKINQTKNGLPVGRWKYSTTSKTERSVIKAKYDANGKEKGVWKYYSNDTLTRLEKYYYPYSVDVLYHKNGKISEIGKSFTTKNSWTKVGTWFLFNENEQLIDSITFETQEAVQKGQSFFYAANF</sequence>
<organism evidence="1 2">
    <name type="scientific">Paenimyroides aestuarii</name>
    <dbReference type="NCBI Taxonomy" id="2968490"/>
    <lineage>
        <taxon>Bacteria</taxon>
        <taxon>Pseudomonadati</taxon>
        <taxon>Bacteroidota</taxon>
        <taxon>Flavobacteriia</taxon>
        <taxon>Flavobacteriales</taxon>
        <taxon>Flavobacteriaceae</taxon>
        <taxon>Paenimyroides</taxon>
    </lineage>
</organism>
<protein>
    <submittedName>
        <fullName evidence="1">Uncharacterized protein</fullName>
    </submittedName>
</protein>
<evidence type="ECO:0000313" key="2">
    <source>
        <dbReference type="Proteomes" id="UP001317001"/>
    </source>
</evidence>
<dbReference type="PROSITE" id="PS51257">
    <property type="entry name" value="PROKAR_LIPOPROTEIN"/>
    <property type="match status" value="1"/>
</dbReference>